<sequence length="274" mass="31700">MVQEAEKYRGEDEIQRERVSANNGLEAYCFNIKQTMEDDKLKDKISEDDKKKVLDKCQETLSWLDANQTADMRRKNLSIIKRNWKLFAIRSFRSLTALTSSNQWMIGFDFEGIKAGIRCLGVALFGQAWVVCSIPFILSFRFFFFSFLSFIAFRSSLVKNFFLLFETFEGFLSCSRNKAAYSLLPLAKFLRSCSSNSLNKLTWCSLLTLVLHDVPLIQSCESTLEPSFTKLTNTVWLLSRLHVQSNVQCFQSNFMRQIKGAMYIVLHFSTMKSM</sequence>
<keyword evidence="4" id="KW-0472">Membrane</keyword>
<comment type="similarity">
    <text evidence="1">Belongs to the heat shock protein 70 family.</text>
</comment>
<protein>
    <submittedName>
        <fullName evidence="6">Heat shock protein 70</fullName>
    </submittedName>
</protein>
<dbReference type="Gene3D" id="1.20.1270.10">
    <property type="match status" value="1"/>
</dbReference>
<dbReference type="WBParaSite" id="Minc3s00119g05117">
    <property type="protein sequence ID" value="Minc3s00119g05117"/>
    <property type="gene ID" value="Minc3s00119g05117"/>
</dbReference>
<dbReference type="Proteomes" id="UP000887563">
    <property type="component" value="Unplaced"/>
</dbReference>
<dbReference type="GO" id="GO:0140662">
    <property type="term" value="F:ATP-dependent protein folding chaperone"/>
    <property type="evidence" value="ECO:0007669"/>
    <property type="project" value="InterPro"/>
</dbReference>
<dbReference type="SUPFAM" id="SSF100934">
    <property type="entry name" value="Heat shock protein 70kD (HSP70), C-terminal subdomain"/>
    <property type="match status" value="1"/>
</dbReference>
<dbReference type="Pfam" id="PF00012">
    <property type="entry name" value="HSP70"/>
    <property type="match status" value="1"/>
</dbReference>
<accession>A0A914KU62</accession>
<dbReference type="AlphaFoldDB" id="A0A914KU62"/>
<evidence type="ECO:0000256" key="3">
    <source>
        <dbReference type="ARBA" id="ARBA00022840"/>
    </source>
</evidence>
<feature type="transmembrane region" description="Helical" evidence="4">
    <location>
        <begin position="128"/>
        <end position="153"/>
    </location>
</feature>
<keyword evidence="4" id="KW-0812">Transmembrane</keyword>
<dbReference type="InterPro" id="IPR013126">
    <property type="entry name" value="Hsp_70_fam"/>
</dbReference>
<keyword evidence="5" id="KW-1185">Reference proteome</keyword>
<evidence type="ECO:0000313" key="6">
    <source>
        <dbReference type="WBParaSite" id="Minc3s00119g05117"/>
    </source>
</evidence>
<reference evidence="6" key="1">
    <citation type="submission" date="2022-11" db="UniProtKB">
        <authorList>
            <consortium name="WormBaseParasite"/>
        </authorList>
    </citation>
    <scope>IDENTIFICATION</scope>
</reference>
<name>A0A914KU62_MELIC</name>
<keyword evidence="4" id="KW-1133">Transmembrane helix</keyword>
<proteinExistence type="inferred from homology"/>
<keyword evidence="2" id="KW-0547">Nucleotide-binding</keyword>
<organism evidence="5 6">
    <name type="scientific">Meloidogyne incognita</name>
    <name type="common">Southern root-knot nematode worm</name>
    <name type="synonym">Oxyuris incognita</name>
    <dbReference type="NCBI Taxonomy" id="6306"/>
    <lineage>
        <taxon>Eukaryota</taxon>
        <taxon>Metazoa</taxon>
        <taxon>Ecdysozoa</taxon>
        <taxon>Nematoda</taxon>
        <taxon>Chromadorea</taxon>
        <taxon>Rhabditida</taxon>
        <taxon>Tylenchina</taxon>
        <taxon>Tylenchomorpha</taxon>
        <taxon>Tylenchoidea</taxon>
        <taxon>Meloidogynidae</taxon>
        <taxon>Meloidogyninae</taxon>
        <taxon>Meloidogyne</taxon>
        <taxon>Meloidogyne incognita group</taxon>
    </lineage>
</organism>
<evidence type="ECO:0000313" key="5">
    <source>
        <dbReference type="Proteomes" id="UP000887563"/>
    </source>
</evidence>
<dbReference type="GO" id="GO:0005524">
    <property type="term" value="F:ATP binding"/>
    <property type="evidence" value="ECO:0007669"/>
    <property type="project" value="UniProtKB-KW"/>
</dbReference>
<keyword evidence="3" id="KW-0067">ATP-binding</keyword>
<evidence type="ECO:0000256" key="2">
    <source>
        <dbReference type="ARBA" id="ARBA00022741"/>
    </source>
</evidence>
<evidence type="ECO:0000256" key="1">
    <source>
        <dbReference type="ARBA" id="ARBA00007381"/>
    </source>
</evidence>
<dbReference type="InterPro" id="IPR029048">
    <property type="entry name" value="HSP70_C_sf"/>
</dbReference>
<evidence type="ECO:0000256" key="4">
    <source>
        <dbReference type="SAM" id="Phobius"/>
    </source>
</evidence>